<evidence type="ECO:0000313" key="3">
    <source>
        <dbReference type="Proteomes" id="UP000054477"/>
    </source>
</evidence>
<evidence type="ECO:0000256" key="1">
    <source>
        <dbReference type="SAM" id="MobiDB-lite"/>
    </source>
</evidence>
<name>A0A0C9XKU4_9AGAR</name>
<feature type="compositionally biased region" description="Polar residues" evidence="1">
    <location>
        <begin position="29"/>
        <end position="46"/>
    </location>
</feature>
<sequence length="442" mass="49895">MENFDGGSKKKGRAEKKQKVRVEEKENVPDQSSEFQNTKDTSSSATAGPDKKADALGKPWETTVENQDDVHEMNDLMGSFQCNPCSPDSNLKELPLSTVLARTPGMMKSATRETILPWNRMPKRMGVKVVVKTCEGKLKEAPTLIQALAALKDLRDILNPPQKTGAGHKDPGFDLFVQQKVKGMMSLLNFYMMWHSYTYGKWGASALQVSVSMGRGRHCACELTKLDLANDINLYLQEIGKDITAIKLVHFLACPEGQYADGHECEDVVWYRDHKFLPNWKALESRMENWTSDNEKEHGPRPNGKIVIPWHHNEAIFYANDWTRQGWYHKDGPAKPYTKGEGASLMPGKNRDGYMTAEDISTQAEVAMGILTEFYPEYEHIFIYDNAPTHLKCPEGSLSARWMPKNIPKDGRNWGIEVTKHDNNGKAVYLPDGSTVKQKIKM</sequence>
<protein>
    <submittedName>
        <fullName evidence="2">Unplaced genomic scaffold K443scaffold_175, whole genome shotgun sequence</fullName>
    </submittedName>
</protein>
<keyword evidence="3" id="KW-1185">Reference proteome</keyword>
<evidence type="ECO:0000313" key="2">
    <source>
        <dbReference type="EMBL" id="KIJ96797.1"/>
    </source>
</evidence>
<gene>
    <name evidence="2" type="ORF">K443DRAFT_124304</name>
</gene>
<dbReference type="Proteomes" id="UP000054477">
    <property type="component" value="Unassembled WGS sequence"/>
</dbReference>
<reference evidence="3" key="2">
    <citation type="submission" date="2015-01" db="EMBL/GenBank/DDBJ databases">
        <title>Evolutionary Origins and Diversification of the Mycorrhizal Mutualists.</title>
        <authorList>
            <consortium name="DOE Joint Genome Institute"/>
            <consortium name="Mycorrhizal Genomics Consortium"/>
            <person name="Kohler A."/>
            <person name="Kuo A."/>
            <person name="Nagy L.G."/>
            <person name="Floudas D."/>
            <person name="Copeland A."/>
            <person name="Barry K.W."/>
            <person name="Cichocki N."/>
            <person name="Veneault-Fourrey C."/>
            <person name="LaButti K."/>
            <person name="Lindquist E.A."/>
            <person name="Lipzen A."/>
            <person name="Lundell T."/>
            <person name="Morin E."/>
            <person name="Murat C."/>
            <person name="Riley R."/>
            <person name="Ohm R."/>
            <person name="Sun H."/>
            <person name="Tunlid A."/>
            <person name="Henrissat B."/>
            <person name="Grigoriev I.V."/>
            <person name="Hibbett D.S."/>
            <person name="Martin F."/>
        </authorList>
    </citation>
    <scope>NUCLEOTIDE SEQUENCE [LARGE SCALE GENOMIC DNA]</scope>
    <source>
        <strain evidence="3">LaAM-08-1</strain>
    </source>
</reference>
<reference evidence="2 3" key="1">
    <citation type="submission" date="2014-04" db="EMBL/GenBank/DDBJ databases">
        <authorList>
            <consortium name="DOE Joint Genome Institute"/>
            <person name="Kuo A."/>
            <person name="Kohler A."/>
            <person name="Nagy L.G."/>
            <person name="Floudas D."/>
            <person name="Copeland A."/>
            <person name="Barry K.W."/>
            <person name="Cichocki N."/>
            <person name="Veneault-Fourrey C."/>
            <person name="LaButti K."/>
            <person name="Lindquist E.A."/>
            <person name="Lipzen A."/>
            <person name="Lundell T."/>
            <person name="Morin E."/>
            <person name="Murat C."/>
            <person name="Sun H."/>
            <person name="Tunlid A."/>
            <person name="Henrissat B."/>
            <person name="Grigoriev I.V."/>
            <person name="Hibbett D.S."/>
            <person name="Martin F."/>
            <person name="Nordberg H.P."/>
            <person name="Cantor M.N."/>
            <person name="Hua S.X."/>
        </authorList>
    </citation>
    <scope>NUCLEOTIDE SEQUENCE [LARGE SCALE GENOMIC DNA]</scope>
    <source>
        <strain evidence="2 3">LaAM-08-1</strain>
    </source>
</reference>
<organism evidence="2 3">
    <name type="scientific">Laccaria amethystina LaAM-08-1</name>
    <dbReference type="NCBI Taxonomy" id="1095629"/>
    <lineage>
        <taxon>Eukaryota</taxon>
        <taxon>Fungi</taxon>
        <taxon>Dikarya</taxon>
        <taxon>Basidiomycota</taxon>
        <taxon>Agaricomycotina</taxon>
        <taxon>Agaricomycetes</taxon>
        <taxon>Agaricomycetidae</taxon>
        <taxon>Agaricales</taxon>
        <taxon>Agaricineae</taxon>
        <taxon>Hydnangiaceae</taxon>
        <taxon>Laccaria</taxon>
    </lineage>
</organism>
<accession>A0A0C9XKU4</accession>
<dbReference type="AlphaFoldDB" id="A0A0C9XKU4"/>
<feature type="region of interest" description="Disordered" evidence="1">
    <location>
        <begin position="1"/>
        <end position="60"/>
    </location>
</feature>
<dbReference type="OrthoDB" id="10044727at2759"/>
<dbReference type="EMBL" id="KN838710">
    <property type="protein sequence ID" value="KIJ96797.1"/>
    <property type="molecule type" value="Genomic_DNA"/>
</dbReference>
<dbReference type="HOGENOM" id="CLU_690916_0_0_1"/>
<proteinExistence type="predicted"/>
<feature type="compositionally biased region" description="Basic and acidic residues" evidence="1">
    <location>
        <begin position="15"/>
        <end position="28"/>
    </location>
</feature>